<dbReference type="CDD" id="cd03255">
    <property type="entry name" value="ABC_MJ0796_LolCDE_FtsE"/>
    <property type="match status" value="1"/>
</dbReference>
<dbReference type="PROSITE" id="PS50893">
    <property type="entry name" value="ABC_TRANSPORTER_2"/>
    <property type="match status" value="1"/>
</dbReference>
<dbReference type="GO" id="GO:0016887">
    <property type="term" value="F:ATP hydrolysis activity"/>
    <property type="evidence" value="ECO:0007669"/>
    <property type="project" value="InterPro"/>
</dbReference>
<dbReference type="AlphaFoldDB" id="A0A1I2RCD2"/>
<accession>A0A1I2RCD2</accession>
<keyword evidence="5" id="KW-1278">Translocase</keyword>
<keyword evidence="3" id="KW-0547">Nucleotide-binding</keyword>
<dbReference type="PANTHER" id="PTHR24220:SF689">
    <property type="entry name" value="LIPOPROTEIN-RELEASING SYSTEM ATP-BINDING PROTEIN LOLD"/>
    <property type="match status" value="1"/>
</dbReference>
<dbReference type="OrthoDB" id="9786950at2"/>
<dbReference type="PROSITE" id="PS00211">
    <property type="entry name" value="ABC_TRANSPORTER_1"/>
    <property type="match status" value="1"/>
</dbReference>
<organism evidence="8 9">
    <name type="scientific">Methylobacterium gossipiicola</name>
    <dbReference type="NCBI Taxonomy" id="582675"/>
    <lineage>
        <taxon>Bacteria</taxon>
        <taxon>Pseudomonadati</taxon>
        <taxon>Pseudomonadota</taxon>
        <taxon>Alphaproteobacteria</taxon>
        <taxon>Hyphomicrobiales</taxon>
        <taxon>Methylobacteriaceae</taxon>
        <taxon>Methylobacterium</taxon>
    </lineage>
</organism>
<dbReference type="GO" id="GO:0089705">
    <property type="term" value="P:protein localization to outer membrane"/>
    <property type="evidence" value="ECO:0007669"/>
    <property type="project" value="TreeGrafter"/>
</dbReference>
<evidence type="ECO:0000256" key="5">
    <source>
        <dbReference type="ARBA" id="ARBA00022967"/>
    </source>
</evidence>
<keyword evidence="1" id="KW-0813">Transport</keyword>
<proteinExistence type="inferred from homology"/>
<dbReference type="GO" id="GO:0005524">
    <property type="term" value="F:ATP binding"/>
    <property type="evidence" value="ECO:0007669"/>
    <property type="project" value="UniProtKB-KW"/>
</dbReference>
<dbReference type="GO" id="GO:0022857">
    <property type="term" value="F:transmembrane transporter activity"/>
    <property type="evidence" value="ECO:0007669"/>
    <property type="project" value="TreeGrafter"/>
</dbReference>
<dbReference type="InterPro" id="IPR015854">
    <property type="entry name" value="ABC_transpr_LolD-like"/>
</dbReference>
<protein>
    <submittedName>
        <fullName evidence="8">Lipoprotein-releasing system ATP-binding protein</fullName>
    </submittedName>
</protein>
<dbReference type="InterPro" id="IPR027417">
    <property type="entry name" value="P-loop_NTPase"/>
</dbReference>
<evidence type="ECO:0000256" key="6">
    <source>
        <dbReference type="ARBA" id="ARBA00038388"/>
    </source>
</evidence>
<dbReference type="STRING" id="582675.SAMN05192565_102229"/>
<dbReference type="GO" id="GO:0005886">
    <property type="term" value="C:plasma membrane"/>
    <property type="evidence" value="ECO:0007669"/>
    <property type="project" value="TreeGrafter"/>
</dbReference>
<keyword evidence="8" id="KW-0449">Lipoprotein</keyword>
<dbReference type="PANTHER" id="PTHR24220">
    <property type="entry name" value="IMPORT ATP-BINDING PROTEIN"/>
    <property type="match status" value="1"/>
</dbReference>
<sequence>MDTKAEAPGAQPVPALFFAKVERRYAQGAGALDILRGAEFALWPGELVALVAPSGAGKSTLLHVAGLLERPDAGEVYVGGRPTAAMADSERTRIRREEMGFVYQFHHLLPEFSALENVVMPQLIRGLSHKEGKARATELLEFLGLKDRLIHRPAELSGGEQQRVAIARAVANGPRLLLADEPTGNLDPHTAAHVFGILVSLVRASGLAALVATHNMELAARMDRRVTIRDGLIVPLD</sequence>
<comment type="similarity">
    <text evidence="6">Belongs to the ABC transporter superfamily. Macrolide exporter (TC 3.A.1.122) family.</text>
</comment>
<keyword evidence="9" id="KW-1185">Reference proteome</keyword>
<dbReference type="Proteomes" id="UP000199229">
    <property type="component" value="Unassembled WGS sequence"/>
</dbReference>
<dbReference type="SMART" id="SM00382">
    <property type="entry name" value="AAA"/>
    <property type="match status" value="1"/>
</dbReference>
<dbReference type="FunFam" id="3.40.50.300:FF:000032">
    <property type="entry name" value="Export ABC transporter ATP-binding protein"/>
    <property type="match status" value="1"/>
</dbReference>
<evidence type="ECO:0000313" key="8">
    <source>
        <dbReference type="EMBL" id="SFG38100.1"/>
    </source>
</evidence>
<dbReference type="InterPro" id="IPR003439">
    <property type="entry name" value="ABC_transporter-like_ATP-bd"/>
</dbReference>
<feature type="domain" description="ABC transporter" evidence="7">
    <location>
        <begin position="16"/>
        <end position="236"/>
    </location>
</feature>
<dbReference type="GO" id="GO:0098796">
    <property type="term" value="C:membrane protein complex"/>
    <property type="evidence" value="ECO:0007669"/>
    <property type="project" value="UniProtKB-ARBA"/>
</dbReference>
<evidence type="ECO:0000256" key="3">
    <source>
        <dbReference type="ARBA" id="ARBA00022741"/>
    </source>
</evidence>
<dbReference type="InterPro" id="IPR017911">
    <property type="entry name" value="MacB-like_ATP-bd"/>
</dbReference>
<evidence type="ECO:0000256" key="4">
    <source>
        <dbReference type="ARBA" id="ARBA00022840"/>
    </source>
</evidence>
<name>A0A1I2RCD2_9HYPH</name>
<dbReference type="RefSeq" id="WP_091968690.1">
    <property type="nucleotide sequence ID" value="NZ_FOPM01000002.1"/>
</dbReference>
<evidence type="ECO:0000256" key="2">
    <source>
        <dbReference type="ARBA" id="ARBA00022519"/>
    </source>
</evidence>
<keyword evidence="4 8" id="KW-0067">ATP-binding</keyword>
<evidence type="ECO:0000259" key="7">
    <source>
        <dbReference type="PROSITE" id="PS50893"/>
    </source>
</evidence>
<reference evidence="9" key="1">
    <citation type="submission" date="2016-10" db="EMBL/GenBank/DDBJ databases">
        <authorList>
            <person name="Varghese N."/>
            <person name="Submissions S."/>
        </authorList>
    </citation>
    <scope>NUCLEOTIDE SEQUENCE [LARGE SCALE GENOMIC DNA]</scope>
    <source>
        <strain evidence="9">Gh-105</strain>
    </source>
</reference>
<evidence type="ECO:0000313" key="9">
    <source>
        <dbReference type="Proteomes" id="UP000199229"/>
    </source>
</evidence>
<gene>
    <name evidence="8" type="ORF">SAMN05192565_102229</name>
</gene>
<dbReference type="GO" id="GO:0044874">
    <property type="term" value="P:lipoprotein localization to outer membrane"/>
    <property type="evidence" value="ECO:0007669"/>
    <property type="project" value="TreeGrafter"/>
</dbReference>
<keyword evidence="2" id="KW-0472">Membrane</keyword>
<evidence type="ECO:0000256" key="1">
    <source>
        <dbReference type="ARBA" id="ARBA00022448"/>
    </source>
</evidence>
<dbReference type="Pfam" id="PF00005">
    <property type="entry name" value="ABC_tran"/>
    <property type="match status" value="1"/>
</dbReference>
<dbReference type="EMBL" id="FOPM01000002">
    <property type="protein sequence ID" value="SFG38100.1"/>
    <property type="molecule type" value="Genomic_DNA"/>
</dbReference>
<dbReference type="Gene3D" id="3.40.50.300">
    <property type="entry name" value="P-loop containing nucleotide triphosphate hydrolases"/>
    <property type="match status" value="1"/>
</dbReference>
<keyword evidence="2" id="KW-0997">Cell inner membrane</keyword>
<dbReference type="InterPro" id="IPR017871">
    <property type="entry name" value="ABC_transporter-like_CS"/>
</dbReference>
<dbReference type="SUPFAM" id="SSF52540">
    <property type="entry name" value="P-loop containing nucleoside triphosphate hydrolases"/>
    <property type="match status" value="1"/>
</dbReference>
<dbReference type="InterPro" id="IPR003593">
    <property type="entry name" value="AAA+_ATPase"/>
</dbReference>
<keyword evidence="2" id="KW-1003">Cell membrane</keyword>